<evidence type="ECO:0000313" key="3">
    <source>
        <dbReference type="Proteomes" id="UP000076967"/>
    </source>
</evidence>
<proteinExistence type="predicted"/>
<dbReference type="OrthoDB" id="1707591at2"/>
<name>A0A168FC19_9BACL</name>
<comment type="caution">
    <text evidence="2">The sequence shown here is derived from an EMBL/GenBank/DDBJ whole genome shotgun (WGS) entry which is preliminary data.</text>
</comment>
<accession>A0A168FC19</accession>
<evidence type="ECO:0000256" key="1">
    <source>
        <dbReference type="SAM" id="SignalP"/>
    </source>
</evidence>
<keyword evidence="1" id="KW-0732">Signal</keyword>
<reference evidence="2 3" key="1">
    <citation type="submission" date="2016-03" db="EMBL/GenBank/DDBJ databases">
        <title>Draft genome sequence of Paenibacillus glacialis DSM 22343.</title>
        <authorList>
            <person name="Shin S.-K."/>
            <person name="Yi H."/>
        </authorList>
    </citation>
    <scope>NUCLEOTIDE SEQUENCE [LARGE SCALE GENOMIC DNA]</scope>
    <source>
        <strain evidence="2 3">DSM 22343</strain>
    </source>
</reference>
<evidence type="ECO:0000313" key="2">
    <source>
        <dbReference type="EMBL" id="OAB36065.1"/>
    </source>
</evidence>
<organism evidence="2 3">
    <name type="scientific">Paenibacillus glacialis</name>
    <dbReference type="NCBI Taxonomy" id="494026"/>
    <lineage>
        <taxon>Bacteria</taxon>
        <taxon>Bacillati</taxon>
        <taxon>Bacillota</taxon>
        <taxon>Bacilli</taxon>
        <taxon>Bacillales</taxon>
        <taxon>Paenibacillaceae</taxon>
        <taxon>Paenibacillus</taxon>
    </lineage>
</organism>
<dbReference type="EMBL" id="LVJH01000058">
    <property type="protein sequence ID" value="OAB36065.1"/>
    <property type="molecule type" value="Genomic_DNA"/>
</dbReference>
<feature type="chain" id="PRO_5007896788" description="SbsC C-terminal domain-containing protein" evidence="1">
    <location>
        <begin position="26"/>
        <end position="245"/>
    </location>
</feature>
<gene>
    <name evidence="2" type="ORF">PGLA_21870</name>
</gene>
<feature type="signal peptide" evidence="1">
    <location>
        <begin position="1"/>
        <end position="25"/>
    </location>
</feature>
<dbReference type="STRING" id="494026.PGLA_21870"/>
<evidence type="ECO:0008006" key="4">
    <source>
        <dbReference type="Google" id="ProtNLM"/>
    </source>
</evidence>
<dbReference type="Proteomes" id="UP000076967">
    <property type="component" value="Unassembled WGS sequence"/>
</dbReference>
<keyword evidence="3" id="KW-1185">Reference proteome</keyword>
<dbReference type="AlphaFoldDB" id="A0A168FC19"/>
<protein>
    <recommendedName>
        <fullName evidence="4">SbsC C-terminal domain-containing protein</fullName>
    </recommendedName>
</protein>
<sequence>MKFKSTTLATILALVVTLQSGVVYASVDQSTVSVAISNVATVPTTTSRANLVYNKFLILVKQPDKLTEANTFLKTHIYEVSSSQASLMTLRLENAQRAALHAWEDKFYAGSVQEKIATIYKDHDDFTRLMGRTKDSNLRKLFQGSLDRGYKIEIAEGTFFPVIDYEGYKEYSPYVMKDIKSYIDIMAIESAVIPSRDAGLMISWQEVSNRALTQEAFVKQYPKSNRTINVTYLYQLCDQCNLRTE</sequence>
<dbReference type="RefSeq" id="WP_084411398.1">
    <property type="nucleotide sequence ID" value="NZ_LVJH01000058.1"/>
</dbReference>